<evidence type="ECO:0000313" key="2">
    <source>
        <dbReference type="Proteomes" id="UP000633205"/>
    </source>
</evidence>
<dbReference type="PIRSF" id="PIRSF033328">
    <property type="entry name" value="Phest_Mll4975"/>
    <property type="match status" value="1"/>
</dbReference>
<gene>
    <name evidence="1" type="ORF">GCM10010915_13050</name>
</gene>
<evidence type="ECO:0000313" key="1">
    <source>
        <dbReference type="EMBL" id="GGD34029.1"/>
    </source>
</evidence>
<dbReference type="Pfam" id="PF06299">
    <property type="entry name" value="DUF1045"/>
    <property type="match status" value="1"/>
</dbReference>
<dbReference type="InterPro" id="IPR009389">
    <property type="entry name" value="DUF1045"/>
</dbReference>
<dbReference type="AlphaFoldDB" id="A0A916Y7A2"/>
<keyword evidence="2" id="KW-1185">Reference proteome</keyword>
<proteinExistence type="predicted"/>
<protein>
    <recommendedName>
        <fullName evidence="3">DUF1045 domain-containing protein</fullName>
    </recommendedName>
</protein>
<comment type="caution">
    <text evidence="1">The sequence shown here is derived from an EMBL/GenBank/DDBJ whole genome shotgun (WGS) entry which is preliminary data.</text>
</comment>
<accession>A0A916Y7A2</accession>
<organism evidence="1 2">
    <name type="scientific">Microbacterium faecale</name>
    <dbReference type="NCBI Taxonomy" id="1804630"/>
    <lineage>
        <taxon>Bacteria</taxon>
        <taxon>Bacillati</taxon>
        <taxon>Actinomycetota</taxon>
        <taxon>Actinomycetes</taxon>
        <taxon>Micrococcales</taxon>
        <taxon>Microbacteriaceae</taxon>
        <taxon>Microbacterium</taxon>
    </lineage>
</organism>
<sequence>MTRYAVYAVPGAGPNPPADAMNLRDAVERWFARRGARAVTVDPRRYGYHATLKAPFRLAEGTTEDDLVQAVGAFAAARDAVVLRHVAPAVIGRFRALVSAGDPHDANALAADVVRHFEPFRAPLTDAERERRRPERLSDRQRELLDAYGYPYVLDEFRLHITLTDALDPAGCDAIDEAIALHFGEVTGTDVPLTALTVAVEPAPGEPFHHLASLPLRTKEPTA</sequence>
<evidence type="ECO:0008006" key="3">
    <source>
        <dbReference type="Google" id="ProtNLM"/>
    </source>
</evidence>
<dbReference type="EMBL" id="BMHO01000001">
    <property type="protein sequence ID" value="GGD34029.1"/>
    <property type="molecule type" value="Genomic_DNA"/>
</dbReference>
<name>A0A916Y7A2_9MICO</name>
<reference evidence="1" key="2">
    <citation type="submission" date="2020-09" db="EMBL/GenBank/DDBJ databases">
        <authorList>
            <person name="Sun Q."/>
            <person name="Zhou Y."/>
        </authorList>
    </citation>
    <scope>NUCLEOTIDE SEQUENCE</scope>
    <source>
        <strain evidence="1">CGMCC 1.15152</strain>
    </source>
</reference>
<reference evidence="1" key="1">
    <citation type="journal article" date="2014" name="Int. J. Syst. Evol. Microbiol.">
        <title>Complete genome sequence of Corynebacterium casei LMG S-19264T (=DSM 44701T), isolated from a smear-ripened cheese.</title>
        <authorList>
            <consortium name="US DOE Joint Genome Institute (JGI-PGF)"/>
            <person name="Walter F."/>
            <person name="Albersmeier A."/>
            <person name="Kalinowski J."/>
            <person name="Ruckert C."/>
        </authorList>
    </citation>
    <scope>NUCLEOTIDE SEQUENCE</scope>
    <source>
        <strain evidence="1">CGMCC 1.15152</strain>
    </source>
</reference>
<dbReference type="Proteomes" id="UP000633205">
    <property type="component" value="Unassembled WGS sequence"/>
</dbReference>
<dbReference type="RefSeq" id="WP_188711476.1">
    <property type="nucleotide sequence ID" value="NZ_BMHO01000001.1"/>
</dbReference>